<dbReference type="Proteomes" id="UP000287144">
    <property type="component" value="Unassembled WGS sequence"/>
</dbReference>
<dbReference type="AlphaFoldDB" id="A0A428RBQ0"/>
<proteinExistence type="predicted"/>
<feature type="non-terminal residue" evidence="1">
    <location>
        <position position="1"/>
    </location>
</feature>
<organism evidence="1 2">
    <name type="scientific">Fusarium oligoseptatum</name>
    <dbReference type="NCBI Taxonomy" id="2604345"/>
    <lineage>
        <taxon>Eukaryota</taxon>
        <taxon>Fungi</taxon>
        <taxon>Dikarya</taxon>
        <taxon>Ascomycota</taxon>
        <taxon>Pezizomycotina</taxon>
        <taxon>Sordariomycetes</taxon>
        <taxon>Hypocreomycetidae</taxon>
        <taxon>Hypocreales</taxon>
        <taxon>Nectriaceae</taxon>
        <taxon>Fusarium</taxon>
        <taxon>Fusarium solani species complex</taxon>
    </lineage>
</organism>
<keyword evidence="2" id="KW-1185">Reference proteome</keyword>
<name>A0A428RBQ0_9HYPO</name>
<feature type="non-terminal residue" evidence="1">
    <location>
        <position position="55"/>
    </location>
</feature>
<protein>
    <submittedName>
        <fullName evidence="1">Uncharacterized protein</fullName>
    </submittedName>
</protein>
<comment type="caution">
    <text evidence="1">The sequence shown here is derived from an EMBL/GenBank/DDBJ whole genome shotgun (WGS) entry which is preliminary data.</text>
</comment>
<sequence>YCAWFYLIPQCDIVWDQNGLLLSAKYSSDAEGMIQNRFPIGSEDSESWPMRDKIG</sequence>
<evidence type="ECO:0000313" key="2">
    <source>
        <dbReference type="Proteomes" id="UP000287144"/>
    </source>
</evidence>
<accession>A0A428RBQ0</accession>
<evidence type="ECO:0000313" key="1">
    <source>
        <dbReference type="EMBL" id="RSL74945.1"/>
    </source>
</evidence>
<dbReference type="EMBL" id="NKCK01001123">
    <property type="protein sequence ID" value="RSL74945.1"/>
    <property type="molecule type" value="Genomic_DNA"/>
</dbReference>
<reference evidence="1 2" key="1">
    <citation type="submission" date="2017-06" db="EMBL/GenBank/DDBJ databases">
        <title>Comparative genomic analysis of Ambrosia Fusariam Clade fungi.</title>
        <authorList>
            <person name="Stajich J.E."/>
            <person name="Carrillo J."/>
            <person name="Kijimoto T."/>
            <person name="Eskalen A."/>
            <person name="O'Donnell K."/>
            <person name="Kasson M."/>
        </authorList>
    </citation>
    <scope>NUCLEOTIDE SEQUENCE [LARGE SCALE GENOMIC DNA]</scope>
    <source>
        <strain evidence="1 2">NRRL62579</strain>
    </source>
</reference>
<gene>
    <name evidence="1" type="ORF">CEP52_017887</name>
</gene>